<feature type="transmembrane region" description="Helical" evidence="1">
    <location>
        <begin position="191"/>
        <end position="212"/>
    </location>
</feature>
<feature type="domain" description="DUF6594" evidence="2">
    <location>
        <begin position="13"/>
        <end position="256"/>
    </location>
</feature>
<comment type="caution">
    <text evidence="3">The sequence shown here is derived from an EMBL/GenBank/DDBJ whole genome shotgun (WGS) entry which is preliminary data.</text>
</comment>
<reference evidence="3" key="1">
    <citation type="journal article" date="2021" name="Nat. Commun.">
        <title>Genetic determinants of endophytism in the Arabidopsis root mycobiome.</title>
        <authorList>
            <person name="Mesny F."/>
            <person name="Miyauchi S."/>
            <person name="Thiergart T."/>
            <person name="Pickel B."/>
            <person name="Atanasova L."/>
            <person name="Karlsson M."/>
            <person name="Huettel B."/>
            <person name="Barry K.W."/>
            <person name="Haridas S."/>
            <person name="Chen C."/>
            <person name="Bauer D."/>
            <person name="Andreopoulos W."/>
            <person name="Pangilinan J."/>
            <person name="LaButti K."/>
            <person name="Riley R."/>
            <person name="Lipzen A."/>
            <person name="Clum A."/>
            <person name="Drula E."/>
            <person name="Henrissat B."/>
            <person name="Kohler A."/>
            <person name="Grigoriev I.V."/>
            <person name="Martin F.M."/>
            <person name="Hacquard S."/>
        </authorList>
    </citation>
    <scope>NUCLEOTIDE SEQUENCE</scope>
    <source>
        <strain evidence="3">MPI-SDFR-AT-0120</strain>
    </source>
</reference>
<dbReference type="EMBL" id="JAGMVJ010000012">
    <property type="protein sequence ID" value="KAH7084169.1"/>
    <property type="molecule type" value="Genomic_DNA"/>
</dbReference>
<dbReference type="PANTHER" id="PTHR34502">
    <property type="entry name" value="DUF6594 DOMAIN-CONTAINING PROTEIN-RELATED"/>
    <property type="match status" value="1"/>
</dbReference>
<dbReference type="OrthoDB" id="3561189at2759"/>
<sequence>MAIANEIVRLNKTAVHISRDSDFWITSNYENLHLINFLAVQERLARIDEKIREHLVFERNLIDGTPSEEPSKPSDEILAELPDAIKAYGDAISSLGRIKHSEAPDPHVVKILRAVKPKVMPEGSAFREALDNYDVESGRSKLVSTVLGPRTWFHRFVGRHHRLSLAFREKQQAGSSEITRYSEKKLKAVEFAIVGICLCLIQLLPVLALTLVSSKKVRLAIIVVLIVLVSVLNAAFANTVRATNFGAIAAYSAIVVVFISQSN</sequence>
<keyword evidence="4" id="KW-1185">Reference proteome</keyword>
<dbReference type="PANTHER" id="PTHR34502:SF5">
    <property type="entry name" value="DUF6594 DOMAIN-CONTAINING PROTEIN"/>
    <property type="match status" value="1"/>
</dbReference>
<protein>
    <recommendedName>
        <fullName evidence="2">DUF6594 domain-containing protein</fullName>
    </recommendedName>
</protein>
<organism evidence="3 4">
    <name type="scientific">Paraphoma chrysanthemicola</name>
    <dbReference type="NCBI Taxonomy" id="798071"/>
    <lineage>
        <taxon>Eukaryota</taxon>
        <taxon>Fungi</taxon>
        <taxon>Dikarya</taxon>
        <taxon>Ascomycota</taxon>
        <taxon>Pezizomycotina</taxon>
        <taxon>Dothideomycetes</taxon>
        <taxon>Pleosporomycetidae</taxon>
        <taxon>Pleosporales</taxon>
        <taxon>Pleosporineae</taxon>
        <taxon>Phaeosphaeriaceae</taxon>
        <taxon>Paraphoma</taxon>
    </lineage>
</organism>
<keyword evidence="1" id="KW-1133">Transmembrane helix</keyword>
<dbReference type="Proteomes" id="UP000813461">
    <property type="component" value="Unassembled WGS sequence"/>
</dbReference>
<dbReference type="Pfam" id="PF20237">
    <property type="entry name" value="DUF6594"/>
    <property type="match status" value="1"/>
</dbReference>
<evidence type="ECO:0000256" key="1">
    <source>
        <dbReference type="SAM" id="Phobius"/>
    </source>
</evidence>
<evidence type="ECO:0000313" key="3">
    <source>
        <dbReference type="EMBL" id="KAH7084169.1"/>
    </source>
</evidence>
<dbReference type="InterPro" id="IPR046529">
    <property type="entry name" value="DUF6594"/>
</dbReference>
<name>A0A8K0VWU9_9PLEO</name>
<evidence type="ECO:0000259" key="2">
    <source>
        <dbReference type="Pfam" id="PF20237"/>
    </source>
</evidence>
<dbReference type="AlphaFoldDB" id="A0A8K0VWU9"/>
<keyword evidence="1" id="KW-0472">Membrane</keyword>
<feature type="transmembrane region" description="Helical" evidence="1">
    <location>
        <begin position="219"/>
        <end position="236"/>
    </location>
</feature>
<proteinExistence type="predicted"/>
<evidence type="ECO:0000313" key="4">
    <source>
        <dbReference type="Proteomes" id="UP000813461"/>
    </source>
</evidence>
<keyword evidence="1" id="KW-0812">Transmembrane</keyword>
<accession>A0A8K0VWU9</accession>
<gene>
    <name evidence="3" type="ORF">FB567DRAFT_528514</name>
</gene>
<feature type="transmembrane region" description="Helical" evidence="1">
    <location>
        <begin position="242"/>
        <end position="260"/>
    </location>
</feature>